<feature type="transmembrane region" description="Helical" evidence="1">
    <location>
        <begin position="20"/>
        <end position="40"/>
    </location>
</feature>
<evidence type="ECO:0000256" key="1">
    <source>
        <dbReference type="SAM" id="Phobius"/>
    </source>
</evidence>
<comment type="caution">
    <text evidence="2">The sequence shown here is derived from an EMBL/GenBank/DDBJ whole genome shotgun (WGS) entry which is preliminary data.</text>
</comment>
<evidence type="ECO:0000313" key="2">
    <source>
        <dbReference type="EMBL" id="KKT11601.1"/>
    </source>
</evidence>
<dbReference type="AlphaFoldDB" id="A0A0G1ENI5"/>
<protein>
    <submittedName>
        <fullName evidence="2">Uncharacterized protein</fullName>
    </submittedName>
</protein>
<name>A0A0G1ENI5_UNCKA</name>
<dbReference type="EMBL" id="LCGF01000012">
    <property type="protein sequence ID" value="KKT11601.1"/>
    <property type="molecule type" value="Genomic_DNA"/>
</dbReference>
<gene>
    <name evidence="2" type="ORF">UV89_C0012G0005</name>
</gene>
<organism evidence="2 3">
    <name type="scientific">candidate division WWE3 bacterium GW2011_GWB2_43_22</name>
    <dbReference type="NCBI Taxonomy" id="1619118"/>
    <lineage>
        <taxon>Bacteria</taxon>
        <taxon>Katanobacteria</taxon>
    </lineage>
</organism>
<accession>A0A0G1ENI5</accession>
<keyword evidence="1" id="KW-0472">Membrane</keyword>
<keyword evidence="1" id="KW-1133">Transmembrane helix</keyword>
<evidence type="ECO:0000313" key="3">
    <source>
        <dbReference type="Proteomes" id="UP000033910"/>
    </source>
</evidence>
<reference evidence="2 3" key="1">
    <citation type="journal article" date="2015" name="Nature">
        <title>rRNA introns, odd ribosomes, and small enigmatic genomes across a large radiation of phyla.</title>
        <authorList>
            <person name="Brown C.T."/>
            <person name="Hug L.A."/>
            <person name="Thomas B.C."/>
            <person name="Sharon I."/>
            <person name="Castelle C.J."/>
            <person name="Singh A."/>
            <person name="Wilkins M.J."/>
            <person name="Williams K.H."/>
            <person name="Banfield J.F."/>
        </authorList>
    </citation>
    <scope>NUCLEOTIDE SEQUENCE [LARGE SCALE GENOMIC DNA]</scope>
</reference>
<keyword evidence="1" id="KW-0812">Transmembrane</keyword>
<dbReference type="Proteomes" id="UP000033910">
    <property type="component" value="Unassembled WGS sequence"/>
</dbReference>
<proteinExistence type="predicted"/>
<sequence>MQLLKDIYNNAEALKGRKLITVTIVLSIVFLGIGIFIGYLNNLILKKGEISSETVLPPPVADTTIVLEGRVAYTNPEYYPGDEISYVLTDASGKEISLLKAEDDKLALAEGLNVKVRGDEMRTESGTKYLMVREVIINAAN</sequence>